<dbReference type="Pfam" id="PF03466">
    <property type="entry name" value="LysR_substrate"/>
    <property type="match status" value="1"/>
</dbReference>
<dbReference type="AlphaFoldDB" id="A0A1W1GXM0"/>
<evidence type="ECO:0000313" key="6">
    <source>
        <dbReference type="EMBL" id="SLM24075.1"/>
    </source>
</evidence>
<evidence type="ECO:0000256" key="3">
    <source>
        <dbReference type="ARBA" id="ARBA00023125"/>
    </source>
</evidence>
<name>A0A1W1GXM0_9GAMM</name>
<dbReference type="EMBL" id="FWEU01000002">
    <property type="protein sequence ID" value="SLM24075.1"/>
    <property type="molecule type" value="Genomic_DNA"/>
</dbReference>
<dbReference type="Pfam" id="PF00126">
    <property type="entry name" value="HTH_1"/>
    <property type="match status" value="1"/>
</dbReference>
<keyword evidence="2" id="KW-0805">Transcription regulation</keyword>
<dbReference type="InterPro" id="IPR036388">
    <property type="entry name" value="WH-like_DNA-bd_sf"/>
</dbReference>
<sequence length="303" mass="32484">MRLDIADLRLFLAVAEAGSITAGAAEANLALGSASERLRAIETDAGTALLTRHPRGISLTEAGAALAHHARLILQQQAQLRGELQAFAHGARGTLHLYANTAALTNYLPARLAPWLAERPRLRVELHERTSNEVVRAIRAGQAEAGIISDAVPADGLHRHVVAEDPLMMLLPAGHRFAARRSLDFSDVLGETFVALADGNALQTYIEELAAEAGRTLDVRIRMKTFEGLCTMVGHGIGVGIAPRTIARQHRRATGIVAVALGNAWAQRRLCAAFADWKSLSPPMRSLLLHLDVDAEAGAEKNV</sequence>
<feature type="domain" description="HTH lysR-type" evidence="5">
    <location>
        <begin position="3"/>
        <end position="60"/>
    </location>
</feature>
<dbReference type="PANTHER" id="PTHR30419:SF2">
    <property type="entry name" value="LYSR FAMILY TRANSCRIPTIONAL REGULATOR"/>
    <property type="match status" value="1"/>
</dbReference>
<dbReference type="SUPFAM" id="SSF46785">
    <property type="entry name" value="Winged helix' DNA-binding domain"/>
    <property type="match status" value="1"/>
</dbReference>
<dbReference type="InterPro" id="IPR005119">
    <property type="entry name" value="LysR_subst-bd"/>
</dbReference>
<keyword evidence="4" id="KW-0804">Transcription</keyword>
<gene>
    <name evidence="6" type="ORF">SAMN04488690_1793</name>
</gene>
<dbReference type="InterPro" id="IPR000847">
    <property type="entry name" value="LysR_HTH_N"/>
</dbReference>
<evidence type="ECO:0000313" key="7">
    <source>
        <dbReference type="Proteomes" id="UP000191133"/>
    </source>
</evidence>
<dbReference type="InterPro" id="IPR050950">
    <property type="entry name" value="HTH-type_LysR_regulators"/>
</dbReference>
<dbReference type="SUPFAM" id="SSF53850">
    <property type="entry name" value="Periplasmic binding protein-like II"/>
    <property type="match status" value="1"/>
</dbReference>
<dbReference type="Proteomes" id="UP000191133">
    <property type="component" value="Unassembled WGS sequence"/>
</dbReference>
<dbReference type="GO" id="GO:0003677">
    <property type="term" value="F:DNA binding"/>
    <property type="evidence" value="ECO:0007669"/>
    <property type="project" value="UniProtKB-KW"/>
</dbReference>
<dbReference type="PROSITE" id="PS50931">
    <property type="entry name" value="HTH_LYSR"/>
    <property type="match status" value="1"/>
</dbReference>
<dbReference type="InterPro" id="IPR036390">
    <property type="entry name" value="WH_DNA-bd_sf"/>
</dbReference>
<dbReference type="PANTHER" id="PTHR30419">
    <property type="entry name" value="HTH-TYPE TRANSCRIPTIONAL REGULATOR YBHD"/>
    <property type="match status" value="1"/>
</dbReference>
<dbReference type="GO" id="GO:0005829">
    <property type="term" value="C:cytosol"/>
    <property type="evidence" value="ECO:0007669"/>
    <property type="project" value="TreeGrafter"/>
</dbReference>
<evidence type="ECO:0000256" key="4">
    <source>
        <dbReference type="ARBA" id="ARBA00023163"/>
    </source>
</evidence>
<proteinExistence type="inferred from homology"/>
<keyword evidence="3 6" id="KW-0238">DNA-binding</keyword>
<evidence type="ECO:0000259" key="5">
    <source>
        <dbReference type="PROSITE" id="PS50931"/>
    </source>
</evidence>
<dbReference type="Gene3D" id="1.10.10.10">
    <property type="entry name" value="Winged helix-like DNA-binding domain superfamily/Winged helix DNA-binding domain"/>
    <property type="match status" value="1"/>
</dbReference>
<reference evidence="7" key="1">
    <citation type="submission" date="2016-10" db="EMBL/GenBank/DDBJ databases">
        <authorList>
            <person name="Varghese N."/>
            <person name="Submissions S."/>
        </authorList>
    </citation>
    <scope>NUCLEOTIDE SEQUENCE [LARGE SCALE GENOMIC DNA]</scope>
    <source>
        <strain evidence="7">92MFCol6.1</strain>
    </source>
</reference>
<evidence type="ECO:0000256" key="2">
    <source>
        <dbReference type="ARBA" id="ARBA00023015"/>
    </source>
</evidence>
<dbReference type="GO" id="GO:0003700">
    <property type="term" value="F:DNA-binding transcription factor activity"/>
    <property type="evidence" value="ECO:0007669"/>
    <property type="project" value="InterPro"/>
</dbReference>
<protein>
    <submittedName>
        <fullName evidence="6">DNA-binding transcriptional regulator, LysR family</fullName>
    </submittedName>
</protein>
<dbReference type="Gene3D" id="3.40.190.10">
    <property type="entry name" value="Periplasmic binding protein-like II"/>
    <property type="match status" value="2"/>
</dbReference>
<dbReference type="RefSeq" id="WP_080149325.1">
    <property type="nucleotide sequence ID" value="NZ_FWEU01000002.1"/>
</dbReference>
<evidence type="ECO:0000256" key="1">
    <source>
        <dbReference type="ARBA" id="ARBA00009437"/>
    </source>
</evidence>
<dbReference type="CDD" id="cd08421">
    <property type="entry name" value="PBP2_LTTR_like_1"/>
    <property type="match status" value="1"/>
</dbReference>
<accession>A0A1W1GXM0</accession>
<comment type="similarity">
    <text evidence="1">Belongs to the LysR transcriptional regulatory family.</text>
</comment>
<organism evidence="6 7">
    <name type="scientific">Stenotrophomonas indicatrix</name>
    <dbReference type="NCBI Taxonomy" id="2045451"/>
    <lineage>
        <taxon>Bacteria</taxon>
        <taxon>Pseudomonadati</taxon>
        <taxon>Pseudomonadota</taxon>
        <taxon>Gammaproteobacteria</taxon>
        <taxon>Lysobacterales</taxon>
        <taxon>Lysobacteraceae</taxon>
        <taxon>Stenotrophomonas</taxon>
    </lineage>
</organism>